<dbReference type="GO" id="GO:0008654">
    <property type="term" value="P:phospholipid biosynthetic process"/>
    <property type="evidence" value="ECO:0007669"/>
    <property type="project" value="UniProtKB-UniRule"/>
</dbReference>
<dbReference type="UniPathway" id="UPA00085"/>
<evidence type="ECO:0000313" key="11">
    <source>
        <dbReference type="EMBL" id="VGO16796.1"/>
    </source>
</evidence>
<feature type="transmembrane region" description="Helical" evidence="10">
    <location>
        <begin position="164"/>
        <end position="179"/>
    </location>
</feature>
<keyword evidence="11" id="KW-0012">Acyltransferase</keyword>
<comment type="function">
    <text evidence="10">Catalyzes the transfer of an acyl group from acyl-phosphate (acyl-PO(4)) to glycerol-3-phosphate (G3P) to form lysophosphatidic acid (LPA). This enzyme utilizes acyl-phosphate as fatty acyl donor, but not acyl-CoA or acyl-ACP.</text>
</comment>
<comment type="similarity">
    <text evidence="10">Belongs to the PlsY family.</text>
</comment>
<dbReference type="AlphaFoldDB" id="A0A6C2UC12"/>
<dbReference type="Pfam" id="PF02660">
    <property type="entry name" value="G3P_acyltransf"/>
    <property type="match status" value="1"/>
</dbReference>
<evidence type="ECO:0000256" key="7">
    <source>
        <dbReference type="ARBA" id="ARBA00023136"/>
    </source>
</evidence>
<dbReference type="SMART" id="SM01207">
    <property type="entry name" value="G3P_acyltransf"/>
    <property type="match status" value="1"/>
</dbReference>
<comment type="pathway">
    <text evidence="10">Lipid metabolism; phospholipid metabolism.</text>
</comment>
<evidence type="ECO:0000256" key="3">
    <source>
        <dbReference type="ARBA" id="ARBA00022679"/>
    </source>
</evidence>
<gene>
    <name evidence="11" type="primary">plsY_2</name>
    <name evidence="10" type="synonym">plsY</name>
    <name evidence="11" type="ORF">PDESU_05388</name>
</gene>
<dbReference type="GO" id="GO:0005886">
    <property type="term" value="C:plasma membrane"/>
    <property type="evidence" value="ECO:0007669"/>
    <property type="project" value="UniProtKB-SubCell"/>
</dbReference>
<keyword evidence="7 10" id="KW-0472">Membrane</keyword>
<keyword evidence="5 10" id="KW-1133">Transmembrane helix</keyword>
<evidence type="ECO:0000256" key="6">
    <source>
        <dbReference type="ARBA" id="ARBA00023098"/>
    </source>
</evidence>
<organism evidence="11 12">
    <name type="scientific">Pontiella desulfatans</name>
    <dbReference type="NCBI Taxonomy" id="2750659"/>
    <lineage>
        <taxon>Bacteria</taxon>
        <taxon>Pseudomonadati</taxon>
        <taxon>Kiritimatiellota</taxon>
        <taxon>Kiritimatiellia</taxon>
        <taxon>Kiritimatiellales</taxon>
        <taxon>Pontiellaceae</taxon>
        <taxon>Pontiella</taxon>
    </lineage>
</organism>
<keyword evidence="3 10" id="KW-0808">Transferase</keyword>
<evidence type="ECO:0000256" key="8">
    <source>
        <dbReference type="ARBA" id="ARBA00023209"/>
    </source>
</evidence>
<keyword evidence="4 10" id="KW-0812">Transmembrane</keyword>
<keyword evidence="6 10" id="KW-0443">Lipid metabolism</keyword>
<keyword evidence="1 10" id="KW-1003">Cell membrane</keyword>
<dbReference type="Proteomes" id="UP000366872">
    <property type="component" value="Unassembled WGS sequence"/>
</dbReference>
<dbReference type="InterPro" id="IPR003811">
    <property type="entry name" value="G3P_acylTferase_PlsY"/>
</dbReference>
<dbReference type="PANTHER" id="PTHR30309:SF0">
    <property type="entry name" value="GLYCEROL-3-PHOSPHATE ACYLTRANSFERASE-RELATED"/>
    <property type="match status" value="1"/>
</dbReference>
<dbReference type="EMBL" id="CAAHFG010000004">
    <property type="protein sequence ID" value="VGO16796.1"/>
    <property type="molecule type" value="Genomic_DNA"/>
</dbReference>
<dbReference type="PANTHER" id="PTHR30309">
    <property type="entry name" value="INNER MEMBRANE PROTEIN YGIH"/>
    <property type="match status" value="1"/>
</dbReference>
<feature type="transmembrane region" description="Helical" evidence="10">
    <location>
        <begin position="6"/>
        <end position="25"/>
    </location>
</feature>
<evidence type="ECO:0000256" key="9">
    <source>
        <dbReference type="ARBA" id="ARBA00023264"/>
    </source>
</evidence>
<dbReference type="EC" id="2.3.1.275" evidence="10"/>
<evidence type="ECO:0000256" key="2">
    <source>
        <dbReference type="ARBA" id="ARBA00022516"/>
    </source>
</evidence>
<evidence type="ECO:0000256" key="4">
    <source>
        <dbReference type="ARBA" id="ARBA00022692"/>
    </source>
</evidence>
<comment type="catalytic activity">
    <reaction evidence="10">
        <text>an acyl phosphate + sn-glycerol 3-phosphate = a 1-acyl-sn-glycero-3-phosphate + phosphate</text>
        <dbReference type="Rhea" id="RHEA:34075"/>
        <dbReference type="ChEBI" id="CHEBI:43474"/>
        <dbReference type="ChEBI" id="CHEBI:57597"/>
        <dbReference type="ChEBI" id="CHEBI:57970"/>
        <dbReference type="ChEBI" id="CHEBI:59918"/>
        <dbReference type="EC" id="2.3.1.275"/>
    </reaction>
</comment>
<keyword evidence="8 10" id="KW-0594">Phospholipid biosynthesis</keyword>
<feature type="transmembrane region" description="Helical" evidence="10">
    <location>
        <begin position="78"/>
        <end position="96"/>
    </location>
</feature>
<keyword evidence="2 10" id="KW-0444">Lipid biosynthesis</keyword>
<name>A0A6C2UC12_PONDE</name>
<reference evidence="11 12" key="1">
    <citation type="submission" date="2019-04" db="EMBL/GenBank/DDBJ databases">
        <authorList>
            <person name="Van Vliet M D."/>
        </authorList>
    </citation>
    <scope>NUCLEOTIDE SEQUENCE [LARGE SCALE GENOMIC DNA]</scope>
    <source>
        <strain evidence="11 12">F1</strain>
    </source>
</reference>
<feature type="transmembrane region" description="Helical" evidence="10">
    <location>
        <begin position="108"/>
        <end position="133"/>
    </location>
</feature>
<proteinExistence type="inferred from homology"/>
<keyword evidence="12" id="KW-1185">Reference proteome</keyword>
<evidence type="ECO:0000256" key="10">
    <source>
        <dbReference type="HAMAP-Rule" id="MF_01043"/>
    </source>
</evidence>
<evidence type="ECO:0000256" key="1">
    <source>
        <dbReference type="ARBA" id="ARBA00022475"/>
    </source>
</evidence>
<accession>A0A6C2UC12</accession>
<comment type="subunit">
    <text evidence="10">Probably interacts with PlsX.</text>
</comment>
<dbReference type="HAMAP" id="MF_01043">
    <property type="entry name" value="PlsY"/>
    <property type="match status" value="1"/>
</dbReference>
<dbReference type="RefSeq" id="WP_136082319.1">
    <property type="nucleotide sequence ID" value="NZ_CAAHFG010000004.1"/>
</dbReference>
<keyword evidence="9 10" id="KW-1208">Phospholipid metabolism</keyword>
<comment type="subcellular location">
    <subcellularLocation>
        <location evidence="10">Cell membrane</location>
        <topology evidence="10">Multi-pass membrane protein</topology>
    </subcellularLocation>
</comment>
<protein>
    <recommendedName>
        <fullName evidence="10">Glycerol-3-phosphate acyltransferase</fullName>
    </recommendedName>
    <alternativeName>
        <fullName evidence="10">Acyl-PO4 G3P acyltransferase</fullName>
    </alternativeName>
    <alternativeName>
        <fullName evidence="10">Acyl-phosphate--glycerol-3-phosphate acyltransferase</fullName>
    </alternativeName>
    <alternativeName>
        <fullName evidence="10">G3P acyltransferase</fullName>
        <shortName evidence="10">GPAT</shortName>
        <ecNumber evidence="10">2.3.1.275</ecNumber>
    </alternativeName>
    <alternativeName>
        <fullName evidence="10">Lysophosphatidic acid synthase</fullName>
        <shortName evidence="10">LPA synthase</shortName>
    </alternativeName>
</protein>
<evidence type="ECO:0000313" key="12">
    <source>
        <dbReference type="Proteomes" id="UP000366872"/>
    </source>
</evidence>
<dbReference type="GO" id="GO:0043772">
    <property type="term" value="F:acyl-phosphate glycerol-3-phosphate acyltransferase activity"/>
    <property type="evidence" value="ECO:0007669"/>
    <property type="project" value="UniProtKB-UniRule"/>
</dbReference>
<feature type="transmembrane region" description="Helical" evidence="10">
    <location>
        <begin position="140"/>
        <end position="158"/>
    </location>
</feature>
<evidence type="ECO:0000256" key="5">
    <source>
        <dbReference type="ARBA" id="ARBA00022989"/>
    </source>
</evidence>
<sequence length="196" mass="20799">MAGKDIICILVAYLLGGICTGYYLVRFKEKLDIRECGSGGVGARNVGRVLGKPGFIVTMLGDSLKGLVAIMLARRFEIAEPAVSLVLVAVIAGHIWPLPLQFRGGRGIATAIGAYLAYDPFIALLLLVLTGVLMVFRRGFILSGLAAFSLLPLVAYAVELPGHTVAALAGASVIILFAHRERLRKAFAQALPPKEA</sequence>